<dbReference type="HOGENOM" id="CLU_620643_0_0_4"/>
<dbReference type="eggNOG" id="ENOG502ZAAN">
    <property type="taxonomic scope" value="Bacteria"/>
</dbReference>
<name>A9BU79_DELAS</name>
<dbReference type="AlphaFoldDB" id="A9BU79"/>
<proteinExistence type="predicted"/>
<evidence type="ECO:0000313" key="2">
    <source>
        <dbReference type="Proteomes" id="UP000000784"/>
    </source>
</evidence>
<evidence type="ECO:0008006" key="3">
    <source>
        <dbReference type="Google" id="ProtNLM"/>
    </source>
</evidence>
<organism evidence="1 2">
    <name type="scientific">Delftia acidovorans (strain DSM 14801 / SPH-1)</name>
    <dbReference type="NCBI Taxonomy" id="398578"/>
    <lineage>
        <taxon>Bacteria</taxon>
        <taxon>Pseudomonadati</taxon>
        <taxon>Pseudomonadota</taxon>
        <taxon>Betaproteobacteria</taxon>
        <taxon>Burkholderiales</taxon>
        <taxon>Comamonadaceae</taxon>
        <taxon>Delftia</taxon>
    </lineage>
</organism>
<dbReference type="RefSeq" id="WP_012204995.1">
    <property type="nucleotide sequence ID" value="NC_010002.1"/>
</dbReference>
<dbReference type="Pfam" id="PF14281">
    <property type="entry name" value="PDDEXK_4"/>
    <property type="match status" value="1"/>
</dbReference>
<accession>A9BU79</accession>
<keyword evidence="2" id="KW-1185">Reference proteome</keyword>
<gene>
    <name evidence="1" type="ordered locus">Daci_3156</name>
</gene>
<dbReference type="InterPro" id="IPR029470">
    <property type="entry name" value="PDDEXK_4"/>
</dbReference>
<dbReference type="KEGG" id="dac:Daci_3156"/>
<dbReference type="Proteomes" id="UP000000784">
    <property type="component" value="Chromosome"/>
</dbReference>
<sequence length="445" mass="50448">MNNDDLYSFFSDPELIELIEQAKISDDILDVITLNENQHSDMLAWCLTPGEGHGQGDSVIKDFLEAAYQKSDAAIYDNKKFFRKWTPGRIRVSSFGSAFVTREFVVSVKEPGQEEKRTGRLDLFIVDPQNKLLIAIENKVGARLTEEQLARYQGAINKEIGSRPIFKDYEFAYVVLDRELDWYTDDKLNALGKRWALLDYSWLEASARRARLQVTRNNQAAQLLVAYCQKQTSWESSSEARLSELAGEIASKHPQVIAALSALRGQSIAQWTPKTLEGLSGELALFRAQHLRLCMLLTRSQGIASLQRKIRKALPLSDMVNGRTWLEFATPDIAELTIDDESSWALSVNIRRQPNNDDNKPRYTLRAMWRRASFDDAHGNETDLRRHFEAVLPGLKHFSSATERRMVIAQSLDADAVLQRAVKLAQQLSASLLNLSMATPMRKIS</sequence>
<reference evidence="1 2" key="1">
    <citation type="journal article" date="2004" name="Appl. Environ. Microbiol.">
        <title>Mineralization of individual congeners of linear alkylbenzenesulfonate by defined pairs of heterotrophic bacteria.</title>
        <authorList>
            <person name="Schleheck D."/>
            <person name="Knepper T.P."/>
            <person name="Fischer K."/>
            <person name="Cook A.M."/>
        </authorList>
    </citation>
    <scope>NUCLEOTIDE SEQUENCE [LARGE SCALE GENOMIC DNA]</scope>
    <source>
        <strain evidence="2">DSM 14801 / SPH-1</strain>
    </source>
</reference>
<reference evidence="2" key="2">
    <citation type="submission" date="2007-11" db="EMBL/GenBank/DDBJ databases">
        <title>Complete sequence of Delftia acidovorans DSM 14801 / SPH-1.</title>
        <authorList>
            <person name="Copeland A."/>
            <person name="Lucas S."/>
            <person name="Lapidus A."/>
            <person name="Barry K."/>
            <person name="Glavina del Rio T."/>
            <person name="Dalin E."/>
            <person name="Tice H."/>
            <person name="Pitluck S."/>
            <person name="Lowry S."/>
            <person name="Clum A."/>
            <person name="Schmutz J."/>
            <person name="Larimer F."/>
            <person name="Land M."/>
            <person name="Hauser L."/>
            <person name="Kyrpides N."/>
            <person name="Kim E."/>
            <person name="Schleheck D."/>
            <person name="Richardson P."/>
        </authorList>
    </citation>
    <scope>NUCLEOTIDE SEQUENCE [LARGE SCALE GENOMIC DNA]</scope>
    <source>
        <strain evidence="2">DSM 14801 / SPH-1</strain>
    </source>
</reference>
<evidence type="ECO:0000313" key="1">
    <source>
        <dbReference type="EMBL" id="ABX35794.1"/>
    </source>
</evidence>
<dbReference type="EMBL" id="CP000884">
    <property type="protein sequence ID" value="ABX35794.1"/>
    <property type="molecule type" value="Genomic_DNA"/>
</dbReference>
<dbReference type="GeneID" id="31503049"/>
<protein>
    <recommendedName>
        <fullName evidence="3">PD-(D/E)XK nuclease superfamily protein</fullName>
    </recommendedName>
</protein>